<dbReference type="Proteomes" id="UP001273589">
    <property type="component" value="Unassembled WGS sequence"/>
</dbReference>
<dbReference type="RefSeq" id="WP_319696114.1">
    <property type="nucleotide sequence ID" value="NZ_JARAWN010000260.1"/>
</dbReference>
<accession>A0AAJ2UPM1</accession>
<proteinExistence type="predicted"/>
<evidence type="ECO:0000313" key="1">
    <source>
        <dbReference type="EMBL" id="MDX3134129.1"/>
    </source>
</evidence>
<dbReference type="Gene3D" id="3.40.50.720">
    <property type="entry name" value="NAD(P)-binding Rossmann-like Domain"/>
    <property type="match status" value="1"/>
</dbReference>
<comment type="caution">
    <text evidence="1">The sequence shown here is derived from an EMBL/GenBank/DDBJ whole genome shotgun (WGS) entry which is preliminary data.</text>
</comment>
<reference evidence="1" key="1">
    <citation type="journal article" date="2023" name="Microb. Genom.">
        <title>Mesoterricola silvestris gen. nov., sp. nov., Mesoterricola sediminis sp. nov., Geothrix oryzae sp. nov., Geothrix edaphica sp. nov., Geothrix rubra sp. nov., and Geothrix limicola sp. nov., six novel members of Acidobacteriota isolated from soils.</title>
        <authorList>
            <person name="Weisberg A.J."/>
            <person name="Pearce E."/>
            <person name="Kramer C.G."/>
            <person name="Chang J.H."/>
            <person name="Clarke C.R."/>
        </authorList>
    </citation>
    <scope>NUCLEOTIDE SEQUENCE</scope>
    <source>
        <strain evidence="1">ND06-05F</strain>
    </source>
</reference>
<gene>
    <name evidence="1" type="ORF">PV367_31070</name>
</gene>
<dbReference type="SUPFAM" id="SSF51735">
    <property type="entry name" value="NAD(P)-binding Rossmann-fold domains"/>
    <property type="match status" value="1"/>
</dbReference>
<sequence>DEIASAIAWLMSPEASYTTGAVLRVSGGR</sequence>
<dbReference type="InterPro" id="IPR036291">
    <property type="entry name" value="NAD(P)-bd_dom_sf"/>
</dbReference>
<name>A0AAJ2UPM1_9ACTN</name>
<feature type="non-terminal residue" evidence="1">
    <location>
        <position position="1"/>
    </location>
</feature>
<organism evidence="1 2">
    <name type="scientific">Streptomyces europaeiscabiei</name>
    <dbReference type="NCBI Taxonomy" id="146819"/>
    <lineage>
        <taxon>Bacteria</taxon>
        <taxon>Bacillati</taxon>
        <taxon>Actinomycetota</taxon>
        <taxon>Actinomycetes</taxon>
        <taxon>Kitasatosporales</taxon>
        <taxon>Streptomycetaceae</taxon>
        <taxon>Streptomyces</taxon>
    </lineage>
</organism>
<dbReference type="AlphaFoldDB" id="A0AAJ2UPM1"/>
<evidence type="ECO:0000313" key="2">
    <source>
        <dbReference type="Proteomes" id="UP001273589"/>
    </source>
</evidence>
<dbReference type="EMBL" id="JARAWN010000260">
    <property type="protein sequence ID" value="MDX3134129.1"/>
    <property type="molecule type" value="Genomic_DNA"/>
</dbReference>
<protein>
    <submittedName>
        <fullName evidence="1">SDR family oxidoreductase</fullName>
    </submittedName>
</protein>
<dbReference type="InterPro" id="IPR002347">
    <property type="entry name" value="SDR_fam"/>
</dbReference>
<dbReference type="Pfam" id="PF13561">
    <property type="entry name" value="adh_short_C2"/>
    <property type="match status" value="1"/>
</dbReference>